<feature type="modified residue" description="N6-(pyridoxal phosphate)lysine" evidence="9">
    <location>
        <position position="231"/>
    </location>
</feature>
<dbReference type="InterPro" id="IPR050106">
    <property type="entry name" value="HistidinolP_aminotransfase"/>
</dbReference>
<protein>
    <recommendedName>
        <fullName evidence="9">Histidinol-phosphate aminotransferase</fullName>
        <ecNumber evidence="9">2.6.1.9</ecNumber>
    </recommendedName>
    <alternativeName>
        <fullName evidence="9">Imidazole acetol-phosphate transaminase</fullName>
    </alternativeName>
</protein>
<dbReference type="InterPro" id="IPR005861">
    <property type="entry name" value="HisP_aminotrans"/>
</dbReference>
<dbReference type="PROSITE" id="PS00599">
    <property type="entry name" value="AA_TRANSFER_CLASS_2"/>
    <property type="match status" value="1"/>
</dbReference>
<evidence type="ECO:0000256" key="8">
    <source>
        <dbReference type="ARBA" id="ARBA00047481"/>
    </source>
</evidence>
<dbReference type="InterPro" id="IPR015424">
    <property type="entry name" value="PyrdxlP-dep_Trfase"/>
</dbReference>
<accession>A0A0W0VY47</accession>
<dbReference type="EMBL" id="CP038254">
    <property type="protein sequence ID" value="QBR84575.1"/>
    <property type="molecule type" value="Genomic_DNA"/>
</dbReference>
<evidence type="ECO:0000256" key="6">
    <source>
        <dbReference type="ARBA" id="ARBA00022679"/>
    </source>
</evidence>
<proteinExistence type="inferred from homology"/>
<evidence type="ECO:0000256" key="7">
    <source>
        <dbReference type="ARBA" id="ARBA00022898"/>
    </source>
</evidence>
<evidence type="ECO:0000256" key="3">
    <source>
        <dbReference type="ARBA" id="ARBA00007970"/>
    </source>
</evidence>
<dbReference type="EMBL" id="LNYH01000063">
    <property type="protein sequence ID" value="KTD25051.1"/>
    <property type="molecule type" value="Genomic_DNA"/>
</dbReference>
<dbReference type="HAMAP" id="MF_01023">
    <property type="entry name" value="HisC_aminotrans_2"/>
    <property type="match status" value="1"/>
</dbReference>
<evidence type="ECO:0000313" key="13">
    <source>
        <dbReference type="Proteomes" id="UP000054761"/>
    </source>
</evidence>
<organism evidence="11 13">
    <name type="scientific">Legionella israelensis</name>
    <dbReference type="NCBI Taxonomy" id="454"/>
    <lineage>
        <taxon>Bacteria</taxon>
        <taxon>Pseudomonadati</taxon>
        <taxon>Pseudomonadota</taxon>
        <taxon>Gammaproteobacteria</taxon>
        <taxon>Legionellales</taxon>
        <taxon>Legionellaceae</taxon>
        <taxon>Legionella</taxon>
    </lineage>
</organism>
<dbReference type="PANTHER" id="PTHR43643:SF3">
    <property type="entry name" value="HISTIDINOL-PHOSPHATE AMINOTRANSFERASE"/>
    <property type="match status" value="1"/>
</dbReference>
<dbReference type="InterPro" id="IPR015422">
    <property type="entry name" value="PyrdxlP-dep_Trfase_small"/>
</dbReference>
<dbReference type="InterPro" id="IPR001917">
    <property type="entry name" value="Aminotrans_II_pyridoxalP_BS"/>
</dbReference>
<name>A0A0W0VY47_9GAMM</name>
<dbReference type="AlphaFoldDB" id="A0A0W0VY47"/>
<dbReference type="EC" id="2.6.1.9" evidence="9"/>
<reference evidence="12 14" key="2">
    <citation type="submission" date="2019-03" db="EMBL/GenBank/DDBJ databases">
        <title>Diverse conjugative elements silence natural transformation in Legionella species.</title>
        <authorList>
            <person name="Durieux I."/>
            <person name="Ginevra C."/>
            <person name="Attaiech L."/>
            <person name="Picq K."/>
            <person name="Juan P.A."/>
            <person name="Jarraud S."/>
            <person name="Charpentier X."/>
        </authorList>
    </citation>
    <scope>NUCLEOTIDE SEQUENCE [LARGE SCALE GENOMIC DNA]</scope>
    <source>
        <strain evidence="12 14">HL-0427-4011</strain>
    </source>
</reference>
<dbReference type="STRING" id="454.Lisr_1276"/>
<dbReference type="Pfam" id="PF00155">
    <property type="entry name" value="Aminotran_1_2"/>
    <property type="match status" value="1"/>
</dbReference>
<comment type="cofactor">
    <cofactor evidence="1 9">
        <name>pyridoxal 5'-phosphate</name>
        <dbReference type="ChEBI" id="CHEBI:597326"/>
    </cofactor>
</comment>
<dbReference type="InterPro" id="IPR004839">
    <property type="entry name" value="Aminotransferase_I/II_large"/>
</dbReference>
<feature type="domain" description="Aminotransferase class I/classII large" evidence="10">
    <location>
        <begin position="36"/>
        <end position="364"/>
    </location>
</feature>
<sequence>MSVDFQLLPHQGIRTLSPYKPGKSVRELEQEQGISNIIKLASNENPLGCSPSILQALADMSDTLIASYPAPLIHPLMHKLAKHLNIEPQQLIISNGSDQIFNFLLSGFALHTNKHLLTHQFAFSTYQIQAQTLGIPVKTVAIENNWQVDVNALIEACDEKTGLICLANPNNPTGTLISKEDILHLLDEINPRTLVVLDEAYFEYARNQQQYNAINWLEKYSNLVLTRTFSKAYGIAGLRLGYAIAHPSIIDILRRLQLPFAVNQAALIAGYVGLDDQGFIEKTLEINQLGMKQITEGLADLGLNFIPSVCNFITFDCKQDGLPVYQHLLNQGIIVRPLHPYNMDNYLRVSIGTPEQNSRFLEALRGVYS</sequence>
<dbReference type="NCBIfam" id="TIGR01141">
    <property type="entry name" value="hisC"/>
    <property type="match status" value="1"/>
</dbReference>
<evidence type="ECO:0000256" key="4">
    <source>
        <dbReference type="ARBA" id="ARBA00011738"/>
    </source>
</evidence>
<dbReference type="OrthoDB" id="9813612at2"/>
<comment type="subunit">
    <text evidence="4 9">Homodimer.</text>
</comment>
<evidence type="ECO:0000256" key="9">
    <source>
        <dbReference type="HAMAP-Rule" id="MF_01023"/>
    </source>
</evidence>
<keyword evidence="6 9" id="KW-0808">Transferase</keyword>
<evidence type="ECO:0000256" key="2">
    <source>
        <dbReference type="ARBA" id="ARBA00005011"/>
    </source>
</evidence>
<keyword evidence="7 9" id="KW-0663">Pyridoxal phosphate</keyword>
<comment type="similarity">
    <text evidence="3 9">Belongs to the class-II pyridoxal-phosphate-dependent aminotransferase family. Histidinol-phosphate aminotransferase subfamily.</text>
</comment>
<comment type="catalytic activity">
    <reaction evidence="8 9">
        <text>L-histidinol phosphate + 2-oxoglutarate = 3-(imidazol-4-yl)-2-oxopropyl phosphate + L-glutamate</text>
        <dbReference type="Rhea" id="RHEA:23744"/>
        <dbReference type="ChEBI" id="CHEBI:16810"/>
        <dbReference type="ChEBI" id="CHEBI:29985"/>
        <dbReference type="ChEBI" id="CHEBI:57766"/>
        <dbReference type="ChEBI" id="CHEBI:57980"/>
        <dbReference type="EC" id="2.6.1.9"/>
    </reaction>
</comment>
<dbReference type="CDD" id="cd00609">
    <property type="entry name" value="AAT_like"/>
    <property type="match status" value="1"/>
</dbReference>
<dbReference type="PANTHER" id="PTHR43643">
    <property type="entry name" value="HISTIDINOL-PHOSPHATE AMINOTRANSFERASE 2"/>
    <property type="match status" value="1"/>
</dbReference>
<dbReference type="PATRIC" id="fig|454.4.peg.1381"/>
<dbReference type="Proteomes" id="UP000054761">
    <property type="component" value="Unassembled WGS sequence"/>
</dbReference>
<evidence type="ECO:0000256" key="1">
    <source>
        <dbReference type="ARBA" id="ARBA00001933"/>
    </source>
</evidence>
<evidence type="ECO:0000313" key="11">
    <source>
        <dbReference type="EMBL" id="KTD25051.1"/>
    </source>
</evidence>
<dbReference type="Proteomes" id="UP000295517">
    <property type="component" value="Chromosome"/>
</dbReference>
<gene>
    <name evidence="11" type="primary">hisC-2</name>
    <name evidence="9" type="synonym">hisC</name>
    <name evidence="12" type="ORF">E3983_09485</name>
    <name evidence="11" type="ORF">Lisr_1276</name>
</gene>
<evidence type="ECO:0000313" key="14">
    <source>
        <dbReference type="Proteomes" id="UP000295517"/>
    </source>
</evidence>
<dbReference type="GO" id="GO:0000105">
    <property type="term" value="P:L-histidine biosynthetic process"/>
    <property type="evidence" value="ECO:0007669"/>
    <property type="project" value="UniProtKB-UniRule"/>
</dbReference>
<keyword evidence="5 9" id="KW-0032">Aminotransferase</keyword>
<comment type="pathway">
    <text evidence="2 9">Amino-acid biosynthesis; L-histidine biosynthesis; L-histidine from 5-phospho-alpha-D-ribose 1-diphosphate: step 7/9.</text>
</comment>
<dbReference type="GO" id="GO:0030170">
    <property type="term" value="F:pyridoxal phosphate binding"/>
    <property type="evidence" value="ECO:0007669"/>
    <property type="project" value="InterPro"/>
</dbReference>
<dbReference type="Gene3D" id="3.40.640.10">
    <property type="entry name" value="Type I PLP-dependent aspartate aminotransferase-like (Major domain)"/>
    <property type="match status" value="1"/>
</dbReference>
<evidence type="ECO:0000259" key="10">
    <source>
        <dbReference type="Pfam" id="PF00155"/>
    </source>
</evidence>
<dbReference type="GO" id="GO:0004400">
    <property type="term" value="F:histidinol-phosphate transaminase activity"/>
    <property type="evidence" value="ECO:0007669"/>
    <property type="project" value="UniProtKB-UniRule"/>
</dbReference>
<keyword evidence="9" id="KW-0028">Amino-acid biosynthesis</keyword>
<keyword evidence="13" id="KW-1185">Reference proteome</keyword>
<keyword evidence="9" id="KW-0368">Histidine biosynthesis</keyword>
<evidence type="ECO:0000256" key="5">
    <source>
        <dbReference type="ARBA" id="ARBA00022576"/>
    </source>
</evidence>
<dbReference type="Gene3D" id="3.90.1150.10">
    <property type="entry name" value="Aspartate Aminotransferase, domain 1"/>
    <property type="match status" value="1"/>
</dbReference>
<dbReference type="SUPFAM" id="SSF53383">
    <property type="entry name" value="PLP-dependent transferases"/>
    <property type="match status" value="1"/>
</dbReference>
<dbReference type="InterPro" id="IPR015421">
    <property type="entry name" value="PyrdxlP-dep_Trfase_major"/>
</dbReference>
<dbReference type="UniPathway" id="UPA00031">
    <property type="reaction ID" value="UER00012"/>
</dbReference>
<dbReference type="RefSeq" id="WP_058501628.1">
    <property type="nucleotide sequence ID" value="NZ_CAAAJA010000030.1"/>
</dbReference>
<reference evidence="11 13" key="1">
    <citation type="submission" date="2015-11" db="EMBL/GenBank/DDBJ databases">
        <title>Genomic analysis of 38 Legionella species identifies large and diverse effector repertoires.</title>
        <authorList>
            <person name="Burstein D."/>
            <person name="Amaro F."/>
            <person name="Zusman T."/>
            <person name="Lifshitz Z."/>
            <person name="Cohen O."/>
            <person name="Gilbert J.A."/>
            <person name="Pupko T."/>
            <person name="Shuman H.A."/>
            <person name="Segal G."/>
        </authorList>
    </citation>
    <scope>NUCLEOTIDE SEQUENCE [LARGE SCALE GENOMIC DNA]</scope>
    <source>
        <strain evidence="11 13">Bercovier 4</strain>
    </source>
</reference>
<evidence type="ECO:0000313" key="12">
    <source>
        <dbReference type="EMBL" id="QBR84575.1"/>
    </source>
</evidence>